<dbReference type="Proteomes" id="UP000186666">
    <property type="component" value="Unassembled WGS sequence"/>
</dbReference>
<keyword evidence="2" id="KW-1185">Reference proteome</keyword>
<name>A0ABY1JMJ4_9BACL</name>
<proteinExistence type="predicted"/>
<organism evidence="1 2">
    <name type="scientific">Paenibacillus macquariensis</name>
    <dbReference type="NCBI Taxonomy" id="948756"/>
    <lineage>
        <taxon>Bacteria</taxon>
        <taxon>Bacillati</taxon>
        <taxon>Bacillota</taxon>
        <taxon>Bacilli</taxon>
        <taxon>Bacillales</taxon>
        <taxon>Paenibacillaceae</taxon>
        <taxon>Paenibacillus</taxon>
    </lineage>
</organism>
<sequence length="41" mass="4630">MAVSLDLLMEDRVDGGQIIKAKEIMIGNDKFNEIALGWECY</sequence>
<evidence type="ECO:0000313" key="1">
    <source>
        <dbReference type="EMBL" id="SIQ46220.1"/>
    </source>
</evidence>
<accession>A0ABY1JMJ4</accession>
<dbReference type="EMBL" id="FTNK01000002">
    <property type="protein sequence ID" value="SIQ46220.1"/>
    <property type="molecule type" value="Genomic_DNA"/>
</dbReference>
<protein>
    <submittedName>
        <fullName evidence="1">Uncharacterized protein</fullName>
    </submittedName>
</protein>
<evidence type="ECO:0000313" key="2">
    <source>
        <dbReference type="Proteomes" id="UP000186666"/>
    </source>
</evidence>
<comment type="caution">
    <text evidence="1">The sequence shown here is derived from an EMBL/GenBank/DDBJ whole genome shotgun (WGS) entry which is preliminary data.</text>
</comment>
<reference evidence="1 2" key="1">
    <citation type="submission" date="2017-01" db="EMBL/GenBank/DDBJ databases">
        <authorList>
            <person name="Varghese N."/>
            <person name="Submissions S."/>
        </authorList>
    </citation>
    <scope>NUCLEOTIDE SEQUENCE [LARGE SCALE GENOMIC DNA]</scope>
    <source>
        <strain evidence="1 2">ATCC 23464</strain>
    </source>
</reference>
<gene>
    <name evidence="1" type="ORF">SAMN05421578_10298</name>
</gene>